<name>A0A4P7VID2_9BACT</name>
<dbReference type="EMBL" id="CP039393">
    <property type="protein sequence ID" value="QCD35613.1"/>
    <property type="molecule type" value="Genomic_DNA"/>
</dbReference>
<keyword evidence="2" id="KW-1185">Reference proteome</keyword>
<protein>
    <recommendedName>
        <fullName evidence="3">Mor transcription activator domain-containing protein</fullName>
    </recommendedName>
</protein>
<evidence type="ECO:0008006" key="3">
    <source>
        <dbReference type="Google" id="ProtNLM"/>
    </source>
</evidence>
<sequence length="80" mass="9314">MTIFEILKFNRELLERLRNIGVRLEDTRYIDLFGEFNDMVLAGEKVSYAVAVLAEKYGISERKVYSLVRHFRNDCNPGAV</sequence>
<evidence type="ECO:0000313" key="1">
    <source>
        <dbReference type="EMBL" id="QCD35613.1"/>
    </source>
</evidence>
<gene>
    <name evidence="1" type="ORF">E7746_06755</name>
</gene>
<dbReference type="KEGG" id="mgod:E7746_06755"/>
<dbReference type="Proteomes" id="UP000297031">
    <property type="component" value="Chromosome"/>
</dbReference>
<dbReference type="OrthoDB" id="1037067at2"/>
<evidence type="ECO:0000313" key="2">
    <source>
        <dbReference type="Proteomes" id="UP000297031"/>
    </source>
</evidence>
<accession>A0A4P7VID2</accession>
<dbReference type="AlphaFoldDB" id="A0A4P7VID2"/>
<dbReference type="RefSeq" id="WP_136410268.1">
    <property type="nucleotide sequence ID" value="NZ_CP039393.1"/>
</dbReference>
<reference evidence="1 2" key="1">
    <citation type="submission" date="2019-02" db="EMBL/GenBank/DDBJ databases">
        <title>Isolation and identification of novel species under the genus Muribaculum.</title>
        <authorList>
            <person name="Miyake S."/>
            <person name="Ding Y."/>
            <person name="Low A."/>
            <person name="Soh M."/>
            <person name="Seedorf H."/>
        </authorList>
    </citation>
    <scope>NUCLEOTIDE SEQUENCE [LARGE SCALE GENOMIC DNA]</scope>
    <source>
        <strain evidence="1 2">TLL-A4</strain>
    </source>
</reference>
<organism evidence="1 2">
    <name type="scientific">Muribaculum gordoncarteri</name>
    <dbReference type="NCBI Taxonomy" id="2530390"/>
    <lineage>
        <taxon>Bacteria</taxon>
        <taxon>Pseudomonadati</taxon>
        <taxon>Bacteroidota</taxon>
        <taxon>Bacteroidia</taxon>
        <taxon>Bacteroidales</taxon>
        <taxon>Muribaculaceae</taxon>
        <taxon>Muribaculum</taxon>
    </lineage>
</organism>
<proteinExistence type="predicted"/>